<evidence type="ECO:0000256" key="5">
    <source>
        <dbReference type="ARBA" id="ARBA00022984"/>
    </source>
</evidence>
<dbReference type="PRINTS" id="PR01806">
    <property type="entry name" value="VIRFACTRMVIN"/>
</dbReference>
<evidence type="ECO:0000256" key="3">
    <source>
        <dbReference type="ARBA" id="ARBA00022692"/>
    </source>
</evidence>
<feature type="transmembrane region" description="Helical" evidence="8">
    <location>
        <begin position="491"/>
        <end position="511"/>
    </location>
</feature>
<dbReference type="Pfam" id="PF03023">
    <property type="entry name" value="MurJ"/>
    <property type="match status" value="1"/>
</dbReference>
<keyword evidence="3 8" id="KW-0812">Transmembrane</keyword>
<organism evidence="12">
    <name type="scientific">freshwater metagenome</name>
    <dbReference type="NCBI Taxonomy" id="449393"/>
    <lineage>
        <taxon>unclassified sequences</taxon>
        <taxon>metagenomes</taxon>
        <taxon>ecological metagenomes</taxon>
    </lineage>
</organism>
<evidence type="ECO:0000256" key="2">
    <source>
        <dbReference type="ARBA" id="ARBA00022475"/>
    </source>
</evidence>
<evidence type="ECO:0000313" key="9">
    <source>
        <dbReference type="EMBL" id="CAB4364950.1"/>
    </source>
</evidence>
<feature type="transmembrane region" description="Helical" evidence="8">
    <location>
        <begin position="20"/>
        <end position="40"/>
    </location>
</feature>
<dbReference type="GO" id="GO:0005886">
    <property type="term" value="C:plasma membrane"/>
    <property type="evidence" value="ECO:0007669"/>
    <property type="project" value="UniProtKB-SubCell"/>
</dbReference>
<feature type="transmembrane region" description="Helical" evidence="8">
    <location>
        <begin position="126"/>
        <end position="148"/>
    </location>
</feature>
<dbReference type="GO" id="GO:0034204">
    <property type="term" value="P:lipid translocation"/>
    <property type="evidence" value="ECO:0007669"/>
    <property type="project" value="TreeGrafter"/>
</dbReference>
<sequence length="532" mass="56637">MSTLLKSNLSVATGTALSRITGVIRVAVLGAVLGSPSALADAYDLANGTPNMIYELLLGGILSSSLVPLFTRLHEENDDEGTNAVLSVSLIVMAAITAAAVFAAPLVFRLYSLLTSAAVDAGQYRAVGTILSRIFLVQILFYGINSLASSLLNARRRYFAAAWVPALANLVTVVSLLLVHGTTGHKVPTLQDALDNSSLQWVLGLGATLGIAVMAIALLPAVAGTGFRFHFRPQFRHPAVQRLRTLSGWALGYVVANQIAIVVIRNLLRGGNGSIFAYSRAYLWFVLPHGLLAVSIATTFLPEMTSAIRRKDRPGLIRQSSLGIRLVAIVSLPAGFGLFVLRRPIIGAAFQHGNVTAADALQTSRALAGFALGLVGFSVYLFVLNVFYAHHDARTPFMINVGENLINIVLAIVLVDRFGLLGLGLSFALAYLVSALWSLQVLSYKVPGFPLRPLFASLHRMLLASVIMAETVWAVARRVGGNSGMAAVERIAAGGIVGAFVYLGMLILLRAPELDDLRRRFGSGQEDVPASG</sequence>
<keyword evidence="5" id="KW-0573">Peptidoglycan synthesis</keyword>
<name>A0A6J7NLW7_9ZZZZ</name>
<dbReference type="GO" id="GO:0009252">
    <property type="term" value="P:peptidoglycan biosynthetic process"/>
    <property type="evidence" value="ECO:0007669"/>
    <property type="project" value="UniProtKB-KW"/>
</dbReference>
<evidence type="ECO:0000256" key="1">
    <source>
        <dbReference type="ARBA" id="ARBA00004651"/>
    </source>
</evidence>
<protein>
    <submittedName>
        <fullName evidence="12">Unannotated protein</fullName>
    </submittedName>
</protein>
<dbReference type="AlphaFoldDB" id="A0A6J7NLW7"/>
<evidence type="ECO:0000256" key="6">
    <source>
        <dbReference type="ARBA" id="ARBA00022989"/>
    </source>
</evidence>
<evidence type="ECO:0000313" key="12">
    <source>
        <dbReference type="EMBL" id="CAB4994430.1"/>
    </source>
</evidence>
<evidence type="ECO:0000256" key="8">
    <source>
        <dbReference type="SAM" id="Phobius"/>
    </source>
</evidence>
<dbReference type="NCBIfam" id="TIGR01695">
    <property type="entry name" value="murJ_mviN"/>
    <property type="match status" value="1"/>
</dbReference>
<proteinExistence type="predicted"/>
<comment type="subcellular location">
    <subcellularLocation>
        <location evidence="1">Cell membrane</location>
        <topology evidence="1">Multi-pass membrane protein</topology>
    </subcellularLocation>
</comment>
<feature type="transmembrane region" description="Helical" evidence="8">
    <location>
        <begin position="421"/>
        <end position="442"/>
    </location>
</feature>
<gene>
    <name evidence="10" type="ORF">UFOPK2656_02906</name>
    <name evidence="11" type="ORF">UFOPK3651_02548</name>
    <name evidence="12" type="ORF">UFOPK3931_01695</name>
    <name evidence="9" type="ORF">UFOPK4189_02707</name>
</gene>
<feature type="transmembrane region" description="Helical" evidence="8">
    <location>
        <begin position="366"/>
        <end position="388"/>
    </location>
</feature>
<feature type="transmembrane region" description="Helical" evidence="8">
    <location>
        <begin position="248"/>
        <end position="268"/>
    </location>
</feature>
<dbReference type="EMBL" id="CAFBMT010000017">
    <property type="protein sequence ID" value="CAB4946436.1"/>
    <property type="molecule type" value="Genomic_DNA"/>
</dbReference>
<dbReference type="PANTHER" id="PTHR47019:SF1">
    <property type="entry name" value="LIPID II FLIPPASE MURJ"/>
    <property type="match status" value="1"/>
</dbReference>
<evidence type="ECO:0000256" key="7">
    <source>
        <dbReference type="ARBA" id="ARBA00023136"/>
    </source>
</evidence>
<feature type="transmembrane region" description="Helical" evidence="8">
    <location>
        <begin position="280"/>
        <end position="301"/>
    </location>
</feature>
<feature type="transmembrane region" description="Helical" evidence="8">
    <location>
        <begin position="52"/>
        <end position="71"/>
    </location>
</feature>
<dbReference type="GO" id="GO:0008360">
    <property type="term" value="P:regulation of cell shape"/>
    <property type="evidence" value="ECO:0007669"/>
    <property type="project" value="UniProtKB-KW"/>
</dbReference>
<accession>A0A6J7NLW7</accession>
<keyword evidence="7 8" id="KW-0472">Membrane</keyword>
<dbReference type="EMBL" id="CAEZYF010000025">
    <property type="protein sequence ID" value="CAB4741054.1"/>
    <property type="molecule type" value="Genomic_DNA"/>
</dbReference>
<evidence type="ECO:0000313" key="11">
    <source>
        <dbReference type="EMBL" id="CAB4946436.1"/>
    </source>
</evidence>
<dbReference type="GO" id="GO:0015648">
    <property type="term" value="F:lipid-linked peptidoglycan transporter activity"/>
    <property type="evidence" value="ECO:0007669"/>
    <property type="project" value="TreeGrafter"/>
</dbReference>
<keyword evidence="4" id="KW-0133">Cell shape</keyword>
<keyword evidence="2" id="KW-1003">Cell membrane</keyword>
<evidence type="ECO:0000256" key="4">
    <source>
        <dbReference type="ARBA" id="ARBA00022960"/>
    </source>
</evidence>
<keyword evidence="6 8" id="KW-1133">Transmembrane helix</keyword>
<dbReference type="CDD" id="cd13123">
    <property type="entry name" value="MATE_MurJ_like"/>
    <property type="match status" value="1"/>
</dbReference>
<dbReference type="EMBL" id="CAESGF010000021">
    <property type="protein sequence ID" value="CAB4364950.1"/>
    <property type="molecule type" value="Genomic_DNA"/>
</dbReference>
<feature type="transmembrane region" description="Helical" evidence="8">
    <location>
        <begin position="322"/>
        <end position="346"/>
    </location>
</feature>
<feature type="transmembrane region" description="Helical" evidence="8">
    <location>
        <begin position="160"/>
        <end position="181"/>
    </location>
</feature>
<feature type="transmembrane region" description="Helical" evidence="8">
    <location>
        <begin position="397"/>
        <end position="415"/>
    </location>
</feature>
<feature type="transmembrane region" description="Helical" evidence="8">
    <location>
        <begin position="201"/>
        <end position="227"/>
    </location>
</feature>
<dbReference type="EMBL" id="CAFBOL010000043">
    <property type="protein sequence ID" value="CAB4994430.1"/>
    <property type="molecule type" value="Genomic_DNA"/>
</dbReference>
<feature type="transmembrane region" description="Helical" evidence="8">
    <location>
        <begin position="83"/>
        <end position="106"/>
    </location>
</feature>
<feature type="transmembrane region" description="Helical" evidence="8">
    <location>
        <begin position="454"/>
        <end position="476"/>
    </location>
</feature>
<reference evidence="12" key="1">
    <citation type="submission" date="2020-05" db="EMBL/GenBank/DDBJ databases">
        <authorList>
            <person name="Chiriac C."/>
            <person name="Salcher M."/>
            <person name="Ghai R."/>
            <person name="Kavagutti S V."/>
        </authorList>
    </citation>
    <scope>NUCLEOTIDE SEQUENCE</scope>
</reference>
<dbReference type="InterPro" id="IPR051050">
    <property type="entry name" value="Lipid_II_flippase_MurJ/MviN"/>
</dbReference>
<dbReference type="PANTHER" id="PTHR47019">
    <property type="entry name" value="LIPID II FLIPPASE MURJ"/>
    <property type="match status" value="1"/>
</dbReference>
<dbReference type="InterPro" id="IPR004268">
    <property type="entry name" value="MurJ"/>
</dbReference>
<evidence type="ECO:0000313" key="10">
    <source>
        <dbReference type="EMBL" id="CAB4741054.1"/>
    </source>
</evidence>